<gene>
    <name evidence="9" type="ORF">NKR19_g5182</name>
</gene>
<evidence type="ECO:0000256" key="4">
    <source>
        <dbReference type="ARBA" id="ARBA00022989"/>
    </source>
</evidence>
<evidence type="ECO:0000313" key="10">
    <source>
        <dbReference type="Proteomes" id="UP001174691"/>
    </source>
</evidence>
<dbReference type="FunFam" id="1.20.1720.10:FF:000012">
    <property type="entry name" value="MFS toxin efflux pump (AflT)"/>
    <property type="match status" value="1"/>
</dbReference>
<accession>A0AA38RLS8</accession>
<name>A0AA38RLS8_9PEZI</name>
<dbReference type="PANTHER" id="PTHR23501">
    <property type="entry name" value="MAJOR FACILITATOR SUPERFAMILY"/>
    <property type="match status" value="1"/>
</dbReference>
<dbReference type="PROSITE" id="PS50850">
    <property type="entry name" value="MFS"/>
    <property type="match status" value="1"/>
</dbReference>
<dbReference type="Gene3D" id="1.20.1250.20">
    <property type="entry name" value="MFS general substrate transporter like domains"/>
    <property type="match status" value="2"/>
</dbReference>
<dbReference type="GO" id="GO:0022857">
    <property type="term" value="F:transmembrane transporter activity"/>
    <property type="evidence" value="ECO:0007669"/>
    <property type="project" value="InterPro"/>
</dbReference>
<feature type="transmembrane region" description="Helical" evidence="7">
    <location>
        <begin position="421"/>
        <end position="444"/>
    </location>
</feature>
<keyword evidence="10" id="KW-1185">Reference proteome</keyword>
<evidence type="ECO:0000256" key="3">
    <source>
        <dbReference type="ARBA" id="ARBA00022692"/>
    </source>
</evidence>
<keyword evidence="4 7" id="KW-1133">Transmembrane helix</keyword>
<feature type="compositionally biased region" description="Polar residues" evidence="6">
    <location>
        <begin position="18"/>
        <end position="32"/>
    </location>
</feature>
<feature type="transmembrane region" description="Helical" evidence="7">
    <location>
        <begin position="151"/>
        <end position="176"/>
    </location>
</feature>
<feature type="transmembrane region" description="Helical" evidence="7">
    <location>
        <begin position="183"/>
        <end position="206"/>
    </location>
</feature>
<feature type="transmembrane region" description="Helical" evidence="7">
    <location>
        <begin position="58"/>
        <end position="78"/>
    </location>
</feature>
<dbReference type="SUPFAM" id="SSF103473">
    <property type="entry name" value="MFS general substrate transporter"/>
    <property type="match status" value="1"/>
</dbReference>
<reference evidence="9" key="1">
    <citation type="submission" date="2022-07" db="EMBL/GenBank/DDBJ databases">
        <title>Fungi with potential for degradation of polypropylene.</title>
        <authorList>
            <person name="Gostincar C."/>
        </authorList>
    </citation>
    <scope>NUCLEOTIDE SEQUENCE</scope>
    <source>
        <strain evidence="9">EXF-13287</strain>
    </source>
</reference>
<feature type="transmembrane region" description="Helical" evidence="7">
    <location>
        <begin position="251"/>
        <end position="275"/>
    </location>
</feature>
<dbReference type="EMBL" id="JANBVN010000069">
    <property type="protein sequence ID" value="KAJ9150636.1"/>
    <property type="molecule type" value="Genomic_DNA"/>
</dbReference>
<dbReference type="GO" id="GO:0005886">
    <property type="term" value="C:plasma membrane"/>
    <property type="evidence" value="ECO:0007669"/>
    <property type="project" value="TreeGrafter"/>
</dbReference>
<feature type="region of interest" description="Disordered" evidence="6">
    <location>
        <begin position="1"/>
        <end position="32"/>
    </location>
</feature>
<feature type="transmembrane region" description="Helical" evidence="7">
    <location>
        <begin position="365"/>
        <end position="383"/>
    </location>
</feature>
<dbReference type="CDD" id="cd17502">
    <property type="entry name" value="MFS_Azr1_MDR_like"/>
    <property type="match status" value="1"/>
</dbReference>
<evidence type="ECO:0000256" key="2">
    <source>
        <dbReference type="ARBA" id="ARBA00022448"/>
    </source>
</evidence>
<feature type="transmembrane region" description="Helical" evidence="7">
    <location>
        <begin position="324"/>
        <end position="345"/>
    </location>
</feature>
<comment type="caution">
    <text evidence="9">The sequence shown here is derived from an EMBL/GenBank/DDBJ whole genome shotgun (WGS) entry which is preliminary data.</text>
</comment>
<organism evidence="9 10">
    <name type="scientific">Coniochaeta hoffmannii</name>
    <dbReference type="NCBI Taxonomy" id="91930"/>
    <lineage>
        <taxon>Eukaryota</taxon>
        <taxon>Fungi</taxon>
        <taxon>Dikarya</taxon>
        <taxon>Ascomycota</taxon>
        <taxon>Pezizomycotina</taxon>
        <taxon>Sordariomycetes</taxon>
        <taxon>Sordariomycetidae</taxon>
        <taxon>Coniochaetales</taxon>
        <taxon>Coniochaetaceae</taxon>
        <taxon>Coniochaeta</taxon>
    </lineage>
</organism>
<feature type="transmembrane region" description="Helical" evidence="7">
    <location>
        <begin position="525"/>
        <end position="544"/>
    </location>
</feature>
<evidence type="ECO:0000256" key="1">
    <source>
        <dbReference type="ARBA" id="ARBA00004141"/>
    </source>
</evidence>
<evidence type="ECO:0000256" key="7">
    <source>
        <dbReference type="SAM" id="Phobius"/>
    </source>
</evidence>
<evidence type="ECO:0000256" key="6">
    <source>
        <dbReference type="SAM" id="MobiDB-lite"/>
    </source>
</evidence>
<feature type="domain" description="Major facilitator superfamily (MFS) profile" evidence="8">
    <location>
        <begin position="61"/>
        <end position="549"/>
    </location>
</feature>
<evidence type="ECO:0000259" key="8">
    <source>
        <dbReference type="PROSITE" id="PS50850"/>
    </source>
</evidence>
<dbReference type="FunFam" id="1.20.1250.20:FF:000196">
    <property type="entry name" value="MFS toxin efflux pump (AflT)"/>
    <property type="match status" value="1"/>
</dbReference>
<feature type="transmembrane region" description="Helical" evidence="7">
    <location>
        <begin position="125"/>
        <end position="145"/>
    </location>
</feature>
<evidence type="ECO:0000256" key="5">
    <source>
        <dbReference type="ARBA" id="ARBA00023136"/>
    </source>
</evidence>
<sequence length="562" mass="60019">MAFDDEKTIDAGAEPGSYTKSETVTNPNIVSDTDSTQLEKQVEVQNNDDSQYPHGAKLVLLSCAALAAVFLVALDQTIVGTAIPKITDEFHGLEDVSWYAAAYFMTFGAAQTSAGKFYKYFDLKWSFLGSMLIFEVGSLICGVAPNSKALVVGRAIAGLGGAGLSVGATSIISFAVPPVKRPLMMGFFGMTYCLSAVLGPLVGGAFTDRVTWRWCFYINLPIGGVAALAIFFFFSLPAAAVPPKIPLKDKLLHLDPVGIALAMGSITCFILAMQYGGSSHAWGSSVVVGLIVGFVLIIAVLVCWEIWLGDYAMMLPRLYKQRSLWSASAFQFFFMGSYVVLLYYLPIYFQSIKGASPIRSGVDNLPLVLSAAVFTLAGGIVVMKTGRAQQVMMGGSALTTVGFGLIYTFDIDTSQAKWVGYQFFTGTVLAFSIMHGMSVVQAYVSAEDLAATTANLLFWQTVGGAFSTAAGQSAFVNRLLAKLPELAPDVEPTTVIFTGASELRNVFSADQLPGVLQAYMVGVKAAYAVGIAFAGVAFLFSFTIPWRKLPTHETGEAPMAMA</sequence>
<feature type="transmembrane region" description="Helical" evidence="7">
    <location>
        <begin position="281"/>
        <end position="304"/>
    </location>
</feature>
<proteinExistence type="predicted"/>
<evidence type="ECO:0000313" key="9">
    <source>
        <dbReference type="EMBL" id="KAJ9150636.1"/>
    </source>
</evidence>
<keyword evidence="5 7" id="KW-0472">Membrane</keyword>
<dbReference type="AlphaFoldDB" id="A0AA38RLS8"/>
<dbReference type="PANTHER" id="PTHR23501:SF177">
    <property type="entry name" value="MAJOR FACILITATOR SUPERFAMILY (MFS) PROFILE DOMAIN-CONTAINING PROTEIN-RELATED"/>
    <property type="match status" value="1"/>
</dbReference>
<protein>
    <submittedName>
        <fullName evidence="9">MFS general substrate transporter</fullName>
    </submittedName>
</protein>
<keyword evidence="2" id="KW-0813">Transport</keyword>
<dbReference type="Pfam" id="PF07690">
    <property type="entry name" value="MFS_1"/>
    <property type="match status" value="1"/>
</dbReference>
<dbReference type="InterPro" id="IPR011701">
    <property type="entry name" value="MFS"/>
</dbReference>
<keyword evidence="3 7" id="KW-0812">Transmembrane</keyword>
<feature type="transmembrane region" description="Helical" evidence="7">
    <location>
        <begin position="390"/>
        <end position="409"/>
    </location>
</feature>
<dbReference type="InterPro" id="IPR036259">
    <property type="entry name" value="MFS_trans_sf"/>
</dbReference>
<feature type="transmembrane region" description="Helical" evidence="7">
    <location>
        <begin position="218"/>
        <end position="239"/>
    </location>
</feature>
<comment type="subcellular location">
    <subcellularLocation>
        <location evidence="1">Membrane</location>
        <topology evidence="1">Multi-pass membrane protein</topology>
    </subcellularLocation>
</comment>
<dbReference type="InterPro" id="IPR020846">
    <property type="entry name" value="MFS_dom"/>
</dbReference>
<dbReference type="Proteomes" id="UP001174691">
    <property type="component" value="Unassembled WGS sequence"/>
</dbReference>